<evidence type="ECO:0008006" key="3">
    <source>
        <dbReference type="Google" id="ProtNLM"/>
    </source>
</evidence>
<dbReference type="EMBL" id="BAAAHH010000011">
    <property type="protein sequence ID" value="GAA0951485.1"/>
    <property type="molecule type" value="Genomic_DNA"/>
</dbReference>
<sequence>MAIVVAVVVLVGGLGYGGYRLFSELDRALMGEGCTAKAPAGEIQLEVEQAANAATIAGVAHREKLPRRALVIAYATAEQESHIENIPYGDRDSVGIFQQRPSQGWGTVEQLQDPVYSTTKFFAALVKVKDYTERDVHDAAQLVQRSFDGSLYAQHEGMADILTTGFAGEAPAAITCWYRLEEGPAPEAEASAAELRRTFGKRFTRKGQTIELPAKATKATGWSVATWAMTHARTYGFTEVRFDGRRWSPEEGQEGWLPDASAPADRILLK</sequence>
<gene>
    <name evidence="1" type="ORF">GCM10009550_31180</name>
</gene>
<dbReference type="Proteomes" id="UP001500665">
    <property type="component" value="Unassembled WGS sequence"/>
</dbReference>
<evidence type="ECO:0000313" key="1">
    <source>
        <dbReference type="EMBL" id="GAA0951485.1"/>
    </source>
</evidence>
<protein>
    <recommendedName>
        <fullName evidence="3">Beta-lactamase family protein</fullName>
    </recommendedName>
</protein>
<proteinExistence type="predicted"/>
<organism evidence="1 2">
    <name type="scientific">Actinocorallia libanotica</name>
    <dbReference type="NCBI Taxonomy" id="46162"/>
    <lineage>
        <taxon>Bacteria</taxon>
        <taxon>Bacillati</taxon>
        <taxon>Actinomycetota</taxon>
        <taxon>Actinomycetes</taxon>
        <taxon>Streptosporangiales</taxon>
        <taxon>Thermomonosporaceae</taxon>
        <taxon>Actinocorallia</taxon>
    </lineage>
</organism>
<evidence type="ECO:0000313" key="2">
    <source>
        <dbReference type="Proteomes" id="UP001500665"/>
    </source>
</evidence>
<name>A0ABP4BLD7_9ACTN</name>
<keyword evidence="2" id="KW-1185">Reference proteome</keyword>
<accession>A0ABP4BLD7</accession>
<reference evidence="2" key="1">
    <citation type="journal article" date="2019" name="Int. J. Syst. Evol. Microbiol.">
        <title>The Global Catalogue of Microorganisms (GCM) 10K type strain sequencing project: providing services to taxonomists for standard genome sequencing and annotation.</title>
        <authorList>
            <consortium name="The Broad Institute Genomics Platform"/>
            <consortium name="The Broad Institute Genome Sequencing Center for Infectious Disease"/>
            <person name="Wu L."/>
            <person name="Ma J."/>
        </authorList>
    </citation>
    <scope>NUCLEOTIDE SEQUENCE [LARGE SCALE GENOMIC DNA]</scope>
    <source>
        <strain evidence="2">JCM 10696</strain>
    </source>
</reference>
<comment type="caution">
    <text evidence="1">The sequence shown here is derived from an EMBL/GenBank/DDBJ whole genome shotgun (WGS) entry which is preliminary data.</text>
</comment>